<feature type="chain" id="PRO_5006015129" description="RxLR-like protein" evidence="1">
    <location>
        <begin position="17"/>
        <end position="458"/>
    </location>
</feature>
<name>A0A0N7L844_PLAHL</name>
<keyword evidence="1" id="KW-0732">Signal</keyword>
<sequence length="458" mass="51803">MLIAGSIILLICSTSAYNSTRSGFSFQTAAGVPDHGVLVAVSSSSIQNLSSFHKTTDKDVEERANGPLLGKMSDAVHALVKRSVPADYNAYVTSLNEHLDLDSALTSTEMEGLVDFCANDKDVNNRLYHLATSANGKKLPMMTHLARHHRDIMLMKNIYKSPSNFFQLLEFVDNLSEAIRNGKFDELLWYTVSHSRKKGSYSWDVLLRILTPYFDGDGNLVQQINEAKRHLEPNAIDIVQSLKARLLHRWRKSSPKSVWRRLQFGPDAYDALTSGKLEIFHGYTAEVFPSRNHLAIEKFLSTYEVVDVTEALAKARMEPHSKEIASTMCHERLNYWIANSYKLREVFDLLKFDNADSLYSALYKLETLTDFIWSSFDNSTPMIVTLHYCSAMASAALKENNSIAFHLPAAGLLNVLYEVWTRDRISVEELLHRLRIESYSDVDGNVHRTLTACVKHSL</sequence>
<keyword evidence="3" id="KW-1185">Reference proteome</keyword>
<feature type="signal peptide" evidence="1">
    <location>
        <begin position="1"/>
        <end position="16"/>
    </location>
</feature>
<dbReference type="RefSeq" id="XP_024585212.1">
    <property type="nucleotide sequence ID" value="XM_024719965.1"/>
</dbReference>
<evidence type="ECO:0008006" key="4">
    <source>
        <dbReference type="Google" id="ProtNLM"/>
    </source>
</evidence>
<protein>
    <recommendedName>
        <fullName evidence="4">RxLR-like protein</fullName>
    </recommendedName>
</protein>
<dbReference type="OrthoDB" id="128648at2759"/>
<accession>A0A0N7L844</accession>
<organism evidence="2 3">
    <name type="scientific">Plasmopara halstedii</name>
    <name type="common">Downy mildew of sunflower</name>
    <dbReference type="NCBI Taxonomy" id="4781"/>
    <lineage>
        <taxon>Eukaryota</taxon>
        <taxon>Sar</taxon>
        <taxon>Stramenopiles</taxon>
        <taxon>Oomycota</taxon>
        <taxon>Peronosporomycetes</taxon>
        <taxon>Peronosporales</taxon>
        <taxon>Peronosporaceae</taxon>
        <taxon>Plasmopara</taxon>
    </lineage>
</organism>
<dbReference type="AlphaFoldDB" id="A0A0N7L844"/>
<reference evidence="3" key="1">
    <citation type="submission" date="2014-09" db="EMBL/GenBank/DDBJ databases">
        <authorList>
            <person name="Sharma Rahul"/>
            <person name="Thines Marco"/>
        </authorList>
    </citation>
    <scope>NUCLEOTIDE SEQUENCE [LARGE SCALE GENOMIC DNA]</scope>
</reference>
<evidence type="ECO:0000256" key="1">
    <source>
        <dbReference type="SAM" id="SignalP"/>
    </source>
</evidence>
<evidence type="ECO:0000313" key="3">
    <source>
        <dbReference type="Proteomes" id="UP000054928"/>
    </source>
</evidence>
<dbReference type="Proteomes" id="UP000054928">
    <property type="component" value="Unassembled WGS sequence"/>
</dbReference>
<dbReference type="EMBL" id="CCYD01003042">
    <property type="protein sequence ID" value="CEG48843.1"/>
    <property type="molecule type" value="Genomic_DNA"/>
</dbReference>
<proteinExistence type="predicted"/>
<evidence type="ECO:0000313" key="2">
    <source>
        <dbReference type="EMBL" id="CEG48843.1"/>
    </source>
</evidence>
<dbReference type="GeneID" id="36401696"/>